<sequence length="69" mass="8128">MKLFTCKIKGHKLTTIKKDSILIKEFECINCKKKFTTDGYGKVVKLNSYWEQNNLLFEQLQKRQKAQAS</sequence>
<dbReference type="RefSeq" id="WP_093140381.1">
    <property type="nucleotide sequence ID" value="NZ_BMWO01000001.1"/>
</dbReference>
<proteinExistence type="predicted"/>
<keyword evidence="2" id="KW-1185">Reference proteome</keyword>
<organism evidence="1 2">
    <name type="scientific">Ulvibacter litoralis</name>
    <dbReference type="NCBI Taxonomy" id="227084"/>
    <lineage>
        <taxon>Bacteria</taxon>
        <taxon>Pseudomonadati</taxon>
        <taxon>Bacteroidota</taxon>
        <taxon>Flavobacteriia</taxon>
        <taxon>Flavobacteriales</taxon>
        <taxon>Flavobacteriaceae</taxon>
        <taxon>Ulvibacter</taxon>
    </lineage>
</organism>
<gene>
    <name evidence="1" type="ORF">SAMN05421855_101632</name>
</gene>
<name>A0A1G7CZG9_9FLAO</name>
<dbReference type="EMBL" id="FNBA01000001">
    <property type="protein sequence ID" value="SDE44076.1"/>
    <property type="molecule type" value="Genomic_DNA"/>
</dbReference>
<evidence type="ECO:0000313" key="2">
    <source>
        <dbReference type="Proteomes" id="UP000199321"/>
    </source>
</evidence>
<reference evidence="1 2" key="1">
    <citation type="submission" date="2016-10" db="EMBL/GenBank/DDBJ databases">
        <authorList>
            <person name="de Groot N.N."/>
        </authorList>
    </citation>
    <scope>NUCLEOTIDE SEQUENCE [LARGE SCALE GENOMIC DNA]</scope>
    <source>
        <strain evidence="1 2">DSM 16195</strain>
    </source>
</reference>
<dbReference type="AlphaFoldDB" id="A0A1G7CZG9"/>
<protein>
    <recommendedName>
        <fullName evidence="3">Prophage protein</fullName>
    </recommendedName>
</protein>
<dbReference type="Proteomes" id="UP000199321">
    <property type="component" value="Unassembled WGS sequence"/>
</dbReference>
<evidence type="ECO:0008006" key="3">
    <source>
        <dbReference type="Google" id="ProtNLM"/>
    </source>
</evidence>
<accession>A0A1G7CZG9</accession>
<evidence type="ECO:0000313" key="1">
    <source>
        <dbReference type="EMBL" id="SDE44076.1"/>
    </source>
</evidence>
<dbReference type="STRING" id="227084.SAMN05421855_101632"/>
<dbReference type="OrthoDB" id="1450221at2"/>